<gene>
    <name evidence="2" type="ORF">ASZ90_017081</name>
</gene>
<dbReference type="Pfam" id="PF01963">
    <property type="entry name" value="TraB_PrgY_gumN"/>
    <property type="match status" value="1"/>
</dbReference>
<feature type="transmembrane region" description="Helical" evidence="1">
    <location>
        <begin position="278"/>
        <end position="306"/>
    </location>
</feature>
<name>A0A0W8EAD1_9ZZZZ</name>
<evidence type="ECO:0000256" key="1">
    <source>
        <dbReference type="SAM" id="Phobius"/>
    </source>
</evidence>
<reference evidence="2" key="1">
    <citation type="journal article" date="2015" name="Proc. Natl. Acad. Sci. U.S.A.">
        <title>Networks of energetic and metabolic interactions define dynamics in microbial communities.</title>
        <authorList>
            <person name="Embree M."/>
            <person name="Liu J.K."/>
            <person name="Al-Bassam M.M."/>
            <person name="Zengler K."/>
        </authorList>
    </citation>
    <scope>NUCLEOTIDE SEQUENCE</scope>
</reference>
<organism evidence="2">
    <name type="scientific">hydrocarbon metagenome</name>
    <dbReference type="NCBI Taxonomy" id="938273"/>
    <lineage>
        <taxon>unclassified sequences</taxon>
        <taxon>metagenomes</taxon>
        <taxon>ecological metagenomes</taxon>
    </lineage>
</organism>
<keyword evidence="1" id="KW-0812">Transmembrane</keyword>
<sequence length="389" mass="43173">MESDNIHYIELDGRQIILIGTAHVSARSVDDVKEVIQKEQPETVCIELCESRYRNITDADRWKNTNITKIIKDGQALLLLVNLILSSYQKRLAQQFNIKPGQEMLQGIASAKEVGAELCLADRDIQTTMMRLWRSIGLWGKTKLFFQLLMSMFIDEEIDEQEMEKMKSGDMLSSALEELAQAFPHIKSILIDERDQYLAQKIKEAPGNKVVAVLGAGHIPGIKQELAREHDMDELSRVLPPSKVTKIVGWAIPLLILALIISTFSVDKAAGMDQMAAWIIWNGSLAALGALLAFAHPFAILTAFVVSPISSLNPLLAAGWFAGLTEAIIRKPKVEDFENIAEDINSIRGFWNNKVTHVLLVVALANVGSSLGAMFGGLEVVRHFINTFV</sequence>
<comment type="caution">
    <text evidence="2">The sequence shown here is derived from an EMBL/GenBank/DDBJ whole genome shotgun (WGS) entry which is preliminary data.</text>
</comment>
<dbReference type="EMBL" id="LNQE01001812">
    <property type="protein sequence ID" value="KUG05484.1"/>
    <property type="molecule type" value="Genomic_DNA"/>
</dbReference>
<keyword evidence="1" id="KW-1133">Transmembrane helix</keyword>
<dbReference type="CDD" id="cd14726">
    <property type="entry name" value="TraB_PrgY-like"/>
    <property type="match status" value="1"/>
</dbReference>
<dbReference type="InterPro" id="IPR046345">
    <property type="entry name" value="TraB_PrgY-like"/>
</dbReference>
<keyword evidence="1" id="KW-0472">Membrane</keyword>
<accession>A0A0W8EAD1</accession>
<protein>
    <submittedName>
        <fullName evidence="2">Pheromone shutdown protein</fullName>
    </submittedName>
</protein>
<evidence type="ECO:0000313" key="2">
    <source>
        <dbReference type="EMBL" id="KUG05484.1"/>
    </source>
</evidence>
<dbReference type="PANTHER" id="PTHR21530:SF7">
    <property type="entry name" value="TRAB DOMAIN-CONTAINING PROTEIN"/>
    <property type="match status" value="1"/>
</dbReference>
<dbReference type="AlphaFoldDB" id="A0A0W8EAD1"/>
<dbReference type="InterPro" id="IPR002816">
    <property type="entry name" value="TraB/PrgY/GumN_fam"/>
</dbReference>
<feature type="transmembrane region" description="Helical" evidence="1">
    <location>
        <begin position="358"/>
        <end position="381"/>
    </location>
</feature>
<dbReference type="NCBIfam" id="TIGR00261">
    <property type="entry name" value="traB"/>
    <property type="match status" value="1"/>
</dbReference>
<dbReference type="InterPro" id="IPR005230">
    <property type="entry name" value="TraB_bac"/>
</dbReference>
<proteinExistence type="predicted"/>
<dbReference type="PANTHER" id="PTHR21530">
    <property type="entry name" value="PHEROMONE SHUTDOWN PROTEIN"/>
    <property type="match status" value="1"/>
</dbReference>
<feature type="transmembrane region" description="Helical" evidence="1">
    <location>
        <begin position="247"/>
        <end position="266"/>
    </location>
</feature>